<dbReference type="EMBL" id="VOIH02000011">
    <property type="protein sequence ID" value="KAF3434123.1"/>
    <property type="molecule type" value="Genomic_DNA"/>
</dbReference>
<accession>A0A8K0DS27</accession>
<name>A0A8K0DS27_9ROSA</name>
<keyword evidence="2" id="KW-1185">Reference proteome</keyword>
<protein>
    <submittedName>
        <fullName evidence="1">Uncharacterized protein</fullName>
    </submittedName>
</protein>
<gene>
    <name evidence="1" type="ORF">FNV43_RR25226</name>
</gene>
<evidence type="ECO:0000313" key="1">
    <source>
        <dbReference type="EMBL" id="KAF3434123.1"/>
    </source>
</evidence>
<organism evidence="1 2">
    <name type="scientific">Rhamnella rubrinervis</name>
    <dbReference type="NCBI Taxonomy" id="2594499"/>
    <lineage>
        <taxon>Eukaryota</taxon>
        <taxon>Viridiplantae</taxon>
        <taxon>Streptophyta</taxon>
        <taxon>Embryophyta</taxon>
        <taxon>Tracheophyta</taxon>
        <taxon>Spermatophyta</taxon>
        <taxon>Magnoliopsida</taxon>
        <taxon>eudicotyledons</taxon>
        <taxon>Gunneridae</taxon>
        <taxon>Pentapetalae</taxon>
        <taxon>rosids</taxon>
        <taxon>fabids</taxon>
        <taxon>Rosales</taxon>
        <taxon>Rhamnaceae</taxon>
        <taxon>rhamnoid group</taxon>
        <taxon>Rhamneae</taxon>
        <taxon>Rhamnella</taxon>
    </lineage>
</organism>
<evidence type="ECO:0000313" key="2">
    <source>
        <dbReference type="Proteomes" id="UP000796880"/>
    </source>
</evidence>
<sequence>MVGLLVGPTRQLEHFNDSSPWGPRGTGRRPDPVSFLLLQRQWDEVDPESMPNDPMWAPLLAGSFPHVS</sequence>
<proteinExistence type="predicted"/>
<comment type="caution">
    <text evidence="1">The sequence shown here is derived from an EMBL/GenBank/DDBJ whole genome shotgun (WGS) entry which is preliminary data.</text>
</comment>
<dbReference type="AlphaFoldDB" id="A0A8K0DS27"/>
<dbReference type="Proteomes" id="UP000796880">
    <property type="component" value="Unassembled WGS sequence"/>
</dbReference>
<reference evidence="1" key="1">
    <citation type="submission" date="2020-03" db="EMBL/GenBank/DDBJ databases">
        <title>A high-quality chromosome-level genome assembly of a woody plant with both climbing and erect habits, Rhamnella rubrinervis.</title>
        <authorList>
            <person name="Lu Z."/>
            <person name="Yang Y."/>
            <person name="Zhu X."/>
            <person name="Sun Y."/>
        </authorList>
    </citation>
    <scope>NUCLEOTIDE SEQUENCE</scope>
    <source>
        <strain evidence="1">BYM</strain>
        <tissue evidence="1">Leaf</tissue>
    </source>
</reference>